<evidence type="ECO:0000313" key="2">
    <source>
        <dbReference type="Proteomes" id="UP000254866"/>
    </source>
</evidence>
<sequence length="389" mass="44141">MSVVLHERFTATGGPKPSYKAPSVWEKSCPWGMQAPLLPRVRFTDETIIPVIVRLEEGEPESDIDMEKEKAQRQRRSSKVLSKLRHRLQDFGVTLGTSKPHVKCVFMPRREYLKYFAHDTQGNYSGSELQRTWSEDELDAKFKKYQYEKAARWGVCREETRELTEENRESDMGGLYLSKACERTWLSMENCQQDALCESHNSFSRGLKVPVKVLPTTGIDVLVYGVDPGVHSNSVHANGVFLTLLTRDGSHDEVHSNKVSDEKLANRVYWLAQVDEIFMADRHDEFTHVYMGLMNAVSNGGVPFKRPFMIAMPELGSSFASTAYMFWSRTSCDTRLQDLVNTRKAFRPSSIYQDCKSKAWHAAITASASPTDRKGALKASLRPLLALSL</sequence>
<accession>A0A370U1L6</accession>
<comment type="caution">
    <text evidence="1">The sequence shown here is derived from an EMBL/GenBank/DDBJ whole genome shotgun (WGS) entry which is preliminary data.</text>
</comment>
<protein>
    <submittedName>
        <fullName evidence="1">Uncharacterized protein</fullName>
    </submittedName>
</protein>
<name>A0A370U1L6_9HELO</name>
<dbReference type="GeneID" id="43594483"/>
<gene>
    <name evidence="1" type="ORF">BP5553_01634</name>
</gene>
<reference evidence="1 2" key="1">
    <citation type="journal article" date="2018" name="IMA Fungus">
        <title>IMA Genome-F 9: Draft genome sequence of Annulohypoxylon stygium, Aspergillus mulundensis, Berkeleyomyces basicola (syn. Thielaviopsis basicola), Ceratocystis smalleyi, two Cercospora beticola strains, Coleophoma cylindrospora, Fusarium fracticaudum, Phialophora cf. hyalina, and Morchella septimelata.</title>
        <authorList>
            <person name="Wingfield B.D."/>
            <person name="Bills G.F."/>
            <person name="Dong Y."/>
            <person name="Huang W."/>
            <person name="Nel W.J."/>
            <person name="Swalarsk-Parry B.S."/>
            <person name="Vaghefi N."/>
            <person name="Wilken P.M."/>
            <person name="An Z."/>
            <person name="de Beer Z.W."/>
            <person name="De Vos L."/>
            <person name="Chen L."/>
            <person name="Duong T.A."/>
            <person name="Gao Y."/>
            <person name="Hammerbacher A."/>
            <person name="Kikkert J.R."/>
            <person name="Li Y."/>
            <person name="Li H."/>
            <person name="Li K."/>
            <person name="Li Q."/>
            <person name="Liu X."/>
            <person name="Ma X."/>
            <person name="Naidoo K."/>
            <person name="Pethybridge S.J."/>
            <person name="Sun J."/>
            <person name="Steenkamp E.T."/>
            <person name="van der Nest M.A."/>
            <person name="van Wyk S."/>
            <person name="Wingfield M.J."/>
            <person name="Xiong C."/>
            <person name="Yue Q."/>
            <person name="Zhang X."/>
        </authorList>
    </citation>
    <scope>NUCLEOTIDE SEQUENCE [LARGE SCALE GENOMIC DNA]</scope>
    <source>
        <strain evidence="1 2">BP 5553</strain>
    </source>
</reference>
<dbReference type="OrthoDB" id="4158258at2759"/>
<dbReference type="RefSeq" id="XP_031874311.1">
    <property type="nucleotide sequence ID" value="XM_032010257.1"/>
</dbReference>
<dbReference type="EMBL" id="NPIC01000001">
    <property type="protein sequence ID" value="RDL41655.1"/>
    <property type="molecule type" value="Genomic_DNA"/>
</dbReference>
<keyword evidence="2" id="KW-1185">Reference proteome</keyword>
<proteinExistence type="predicted"/>
<evidence type="ECO:0000313" key="1">
    <source>
        <dbReference type="EMBL" id="RDL41655.1"/>
    </source>
</evidence>
<dbReference type="AlphaFoldDB" id="A0A370U1L6"/>
<organism evidence="1 2">
    <name type="scientific">Venustampulla echinocandica</name>
    <dbReference type="NCBI Taxonomy" id="2656787"/>
    <lineage>
        <taxon>Eukaryota</taxon>
        <taxon>Fungi</taxon>
        <taxon>Dikarya</taxon>
        <taxon>Ascomycota</taxon>
        <taxon>Pezizomycotina</taxon>
        <taxon>Leotiomycetes</taxon>
        <taxon>Helotiales</taxon>
        <taxon>Pleuroascaceae</taxon>
        <taxon>Venustampulla</taxon>
    </lineage>
</organism>
<dbReference type="Proteomes" id="UP000254866">
    <property type="component" value="Unassembled WGS sequence"/>
</dbReference>